<sequence length="361" mass="40614">MAYALPHTDSEVEALVQRLINEDKGRRDVLLNLAFQFEDSGAVRDDLRKAYKKCNDISRESHALICTLLKESSKKDPKVHLSIYGKVAQLEKQMETKSAWFQEKYSGRTHRGIGCSSSQADFPLTEKELHQLRMDEEALKEMLEEEAMNKKAQEEKIRQEQAENDAFFLEFGVASSFKLETFALNSSVLFVARVKKRTKLLAWKFSGKGVVGTETRSLGGLEFFEFVHDPQRVCPRYQLPLSAILRSHSRQLSSSLAVTSSGLSSDVSDAGLPSEKIMASGKNGDDGDLLLFRDGPAPVQVIGLLERLASQVFLEWDVPWWLPVSGSCQEYWILALVHIRRVHISLDSGAGVNLYVLNFFP</sequence>
<gene>
    <name evidence="2" type="ORF">Tco_0771913</name>
</gene>
<comment type="caution">
    <text evidence="2">The sequence shown here is derived from an EMBL/GenBank/DDBJ whole genome shotgun (WGS) entry which is preliminary data.</text>
</comment>
<evidence type="ECO:0000313" key="3">
    <source>
        <dbReference type="Proteomes" id="UP001151760"/>
    </source>
</evidence>
<reference evidence="2" key="1">
    <citation type="journal article" date="2022" name="Int. J. Mol. Sci.">
        <title>Draft Genome of Tanacetum Coccineum: Genomic Comparison of Closely Related Tanacetum-Family Plants.</title>
        <authorList>
            <person name="Yamashiro T."/>
            <person name="Shiraishi A."/>
            <person name="Nakayama K."/>
            <person name="Satake H."/>
        </authorList>
    </citation>
    <scope>NUCLEOTIDE SEQUENCE</scope>
</reference>
<evidence type="ECO:0000313" key="2">
    <source>
        <dbReference type="EMBL" id="GJS89277.1"/>
    </source>
</evidence>
<feature type="coiled-coil region" evidence="1">
    <location>
        <begin position="133"/>
        <end position="165"/>
    </location>
</feature>
<organism evidence="2 3">
    <name type="scientific">Tanacetum coccineum</name>
    <dbReference type="NCBI Taxonomy" id="301880"/>
    <lineage>
        <taxon>Eukaryota</taxon>
        <taxon>Viridiplantae</taxon>
        <taxon>Streptophyta</taxon>
        <taxon>Embryophyta</taxon>
        <taxon>Tracheophyta</taxon>
        <taxon>Spermatophyta</taxon>
        <taxon>Magnoliopsida</taxon>
        <taxon>eudicotyledons</taxon>
        <taxon>Gunneridae</taxon>
        <taxon>Pentapetalae</taxon>
        <taxon>asterids</taxon>
        <taxon>campanulids</taxon>
        <taxon>Asterales</taxon>
        <taxon>Asteraceae</taxon>
        <taxon>Asteroideae</taxon>
        <taxon>Anthemideae</taxon>
        <taxon>Anthemidinae</taxon>
        <taxon>Tanacetum</taxon>
    </lineage>
</organism>
<dbReference type="EMBL" id="BQNB010011338">
    <property type="protein sequence ID" value="GJS89277.1"/>
    <property type="molecule type" value="Genomic_DNA"/>
</dbReference>
<dbReference type="Proteomes" id="UP001151760">
    <property type="component" value="Unassembled WGS sequence"/>
</dbReference>
<proteinExistence type="predicted"/>
<accession>A0ABQ4ZK18</accession>
<evidence type="ECO:0000256" key="1">
    <source>
        <dbReference type="SAM" id="Coils"/>
    </source>
</evidence>
<keyword evidence="1" id="KW-0175">Coiled coil</keyword>
<reference evidence="2" key="2">
    <citation type="submission" date="2022-01" db="EMBL/GenBank/DDBJ databases">
        <authorList>
            <person name="Yamashiro T."/>
            <person name="Shiraishi A."/>
            <person name="Satake H."/>
            <person name="Nakayama K."/>
        </authorList>
    </citation>
    <scope>NUCLEOTIDE SEQUENCE</scope>
</reference>
<protein>
    <submittedName>
        <fullName evidence="2">Uncharacterized protein</fullName>
    </submittedName>
</protein>
<keyword evidence="3" id="KW-1185">Reference proteome</keyword>
<name>A0ABQ4ZK18_9ASTR</name>